<dbReference type="EMBL" id="CP096023">
    <property type="protein sequence ID" value="UPM45328.1"/>
    <property type="molecule type" value="Genomic_DNA"/>
</dbReference>
<evidence type="ECO:0000256" key="5">
    <source>
        <dbReference type="ARBA" id="ARBA00022839"/>
    </source>
</evidence>
<sequence length="1061" mass="117708">MNATLLTGPQHARLEQQAFQQADALADDSLGSILYITRNDARRSHVEDAWAEAHRPLRLRAETLDAVVREWYEALEGPVARLSSQVNRRLTEYALDRATAGDESIFAGEPASGSLVDAFSHRFSLFDDAGVTTPDALATAFDESILDERIATATVDIYQCYRELHQTAGDEWTATRGELFQTVATTEVSLSELSPDLDTVIISGYHEFRPVERAVLARIVDAFDTIAILPLHQHGDGGVDAVTHDGLAVYETLGFNREVIEPQQETARAIAAVTNALYRHDLETVSHPSTLYWRELPTPEREIRFVARELRMELAAGRNPDDLAVVIPGTESYAGYVEDIFDIYEIPHVTTAATQLDETFVGSVVHDLLKLAEADPYAENLTSLLANSLVDIFPQEQVDAITRAARRRDTVALAPLLETIDGDATAFVKELVASLKPLRTGDIGTALDVLRRVLAEDIELDTAVKNYAGSTPQAREQQAYSVVDDILSSFEELQAISNDYPPLALLARAFDSVSVRVPQSITGGHVEVMGMLDARMRSFEHVFVVGLTTEHFPASPERPAFFDAMTDAHPRFDTGDGRRRGRYLFATLLANSEEVTLTTPDTGDGEAAVVRSPVLDELQRVTGIEPETGVDDRVGSREDLQRHLAAHPDRRAAVDHAGKQGDLSPEQTKRTDRGLVCAANRSTAELTPHDGILDADTVDTVYPPTDRAPYSASRIERYVECGFKFYAENVIGIEDHDEIEVRPTPLEAGSYVHDVLERFYVDLLGESDDDIEFMAYDKADLEQHLLDVALDELEQADFEYEGLFYERWLTELFAGLGKPETNPYSNSDRPHTAPAEGLFATFLTEERSRDPAKRQWFEAPFGAGLPDSESGRFDVERSDGSTVSIRGYIDRIDVNGNGEHAELALYDYKTGRTPYMTKTTGGTKFQLPIYLLAADTVVDENLTADAALSATYYQVHPPNDVTVRRGVESKFESQAALRRFLNNVVPEWLGNIDDAIANGRFHTSLLSARSANCNYCEYRRACDVRHHQKRQRVEQAQADDASYVPLRVQDEADLTAVMSDD</sequence>
<dbReference type="Proteomes" id="UP000831768">
    <property type="component" value="Plasmid unnamed4"/>
</dbReference>
<feature type="region of interest" description="Disordered" evidence="9">
    <location>
        <begin position="647"/>
        <end position="671"/>
    </location>
</feature>
<keyword evidence="8" id="KW-0234">DNA repair</keyword>
<dbReference type="PANTHER" id="PTHR30591">
    <property type="entry name" value="RECBCD ENZYME SUBUNIT RECC"/>
    <property type="match status" value="1"/>
</dbReference>
<dbReference type="GeneID" id="71930148"/>
<keyword evidence="7" id="KW-0238">DNA-binding</keyword>
<accession>A0A8U0AA66</accession>
<keyword evidence="12" id="KW-1185">Reference proteome</keyword>
<reference evidence="11" key="1">
    <citation type="submission" date="2022-04" db="EMBL/GenBank/DDBJ databases">
        <title>Halocatena sp. nov., isolated from a salt lake.</title>
        <authorList>
            <person name="Cui H.-L."/>
        </authorList>
    </citation>
    <scope>NUCLEOTIDE SEQUENCE</scope>
    <source>
        <strain evidence="11">AD-1</strain>
        <plasmid evidence="11">unnamed4</plasmid>
    </source>
</reference>
<keyword evidence="3" id="KW-0227">DNA damage</keyword>
<evidence type="ECO:0000256" key="7">
    <source>
        <dbReference type="ARBA" id="ARBA00023125"/>
    </source>
</evidence>
<evidence type="ECO:0000256" key="3">
    <source>
        <dbReference type="ARBA" id="ARBA00022763"/>
    </source>
</evidence>
<evidence type="ECO:0000256" key="4">
    <source>
        <dbReference type="ARBA" id="ARBA00022801"/>
    </source>
</evidence>
<dbReference type="KEGG" id="haad:MW046_18835"/>
<keyword evidence="11" id="KW-0614">Plasmid</keyword>
<dbReference type="Gene3D" id="1.10.486.10">
    <property type="entry name" value="PCRA, domain 4"/>
    <property type="match status" value="1"/>
</dbReference>
<dbReference type="GO" id="GO:0005524">
    <property type="term" value="F:ATP binding"/>
    <property type="evidence" value="ECO:0007669"/>
    <property type="project" value="UniProtKB-KW"/>
</dbReference>
<name>A0A8U0AA66_9EURY</name>
<dbReference type="GO" id="GO:0004527">
    <property type="term" value="F:exonuclease activity"/>
    <property type="evidence" value="ECO:0007669"/>
    <property type="project" value="UniProtKB-KW"/>
</dbReference>
<dbReference type="GO" id="GO:0006310">
    <property type="term" value="P:DNA recombination"/>
    <property type="evidence" value="ECO:0007669"/>
    <property type="project" value="TreeGrafter"/>
</dbReference>
<dbReference type="GO" id="GO:0006281">
    <property type="term" value="P:DNA repair"/>
    <property type="evidence" value="ECO:0007669"/>
    <property type="project" value="UniProtKB-KW"/>
</dbReference>
<protein>
    <submittedName>
        <fullName evidence="11">PD-(D/E)XK nuclease family protein</fullName>
    </submittedName>
</protein>
<geneLocation type="plasmid" evidence="11 12">
    <name>unnamed4</name>
</geneLocation>
<evidence type="ECO:0000313" key="11">
    <source>
        <dbReference type="EMBL" id="UPM45328.1"/>
    </source>
</evidence>
<dbReference type="Gene3D" id="3.40.50.300">
    <property type="entry name" value="P-loop containing nucleotide triphosphate hydrolases"/>
    <property type="match status" value="1"/>
</dbReference>
<dbReference type="PANTHER" id="PTHR30591:SF1">
    <property type="entry name" value="RECBCD ENZYME SUBUNIT RECC"/>
    <property type="match status" value="1"/>
</dbReference>
<evidence type="ECO:0000313" key="12">
    <source>
        <dbReference type="Proteomes" id="UP000831768"/>
    </source>
</evidence>
<evidence type="ECO:0000256" key="1">
    <source>
        <dbReference type="ARBA" id="ARBA00022722"/>
    </source>
</evidence>
<evidence type="ECO:0000256" key="2">
    <source>
        <dbReference type="ARBA" id="ARBA00022741"/>
    </source>
</evidence>
<keyword evidence="6" id="KW-0067">ATP-binding</keyword>
<dbReference type="Pfam" id="PF12705">
    <property type="entry name" value="PDDEXK_1"/>
    <property type="match status" value="1"/>
</dbReference>
<organism evidence="11 12">
    <name type="scientific">Halocatena salina</name>
    <dbReference type="NCBI Taxonomy" id="2934340"/>
    <lineage>
        <taxon>Archaea</taxon>
        <taxon>Methanobacteriati</taxon>
        <taxon>Methanobacteriota</taxon>
        <taxon>Stenosarchaea group</taxon>
        <taxon>Halobacteria</taxon>
        <taxon>Halobacteriales</taxon>
        <taxon>Natronomonadaceae</taxon>
        <taxon>Halocatena</taxon>
    </lineage>
</organism>
<dbReference type="AlphaFoldDB" id="A0A8U0AA66"/>
<evidence type="ECO:0000256" key="9">
    <source>
        <dbReference type="SAM" id="MobiDB-lite"/>
    </source>
</evidence>
<evidence type="ECO:0000256" key="6">
    <source>
        <dbReference type="ARBA" id="ARBA00022840"/>
    </source>
</evidence>
<dbReference type="InterPro" id="IPR011604">
    <property type="entry name" value="PDDEXK-like_dom_sf"/>
</dbReference>
<dbReference type="SUPFAM" id="SSF52540">
    <property type="entry name" value="P-loop containing nucleoside triphosphate hydrolases"/>
    <property type="match status" value="1"/>
</dbReference>
<evidence type="ECO:0000259" key="10">
    <source>
        <dbReference type="Pfam" id="PF12705"/>
    </source>
</evidence>
<dbReference type="Gene3D" id="3.90.320.10">
    <property type="match status" value="1"/>
</dbReference>
<keyword evidence="1" id="KW-0540">Nuclease</keyword>
<feature type="domain" description="PD-(D/E)XK endonuclease-like" evidence="10">
    <location>
        <begin position="710"/>
        <end position="1023"/>
    </location>
</feature>
<dbReference type="GO" id="GO:0003677">
    <property type="term" value="F:DNA binding"/>
    <property type="evidence" value="ECO:0007669"/>
    <property type="project" value="UniProtKB-KW"/>
</dbReference>
<gene>
    <name evidence="11" type="ORF">MW046_18835</name>
</gene>
<evidence type="ECO:0000256" key="8">
    <source>
        <dbReference type="ARBA" id="ARBA00023204"/>
    </source>
</evidence>
<dbReference type="RefSeq" id="WP_247995977.1">
    <property type="nucleotide sequence ID" value="NZ_CP096023.1"/>
</dbReference>
<keyword evidence="5" id="KW-0269">Exonuclease</keyword>
<proteinExistence type="predicted"/>
<keyword evidence="2" id="KW-0547">Nucleotide-binding</keyword>
<keyword evidence="4" id="KW-0378">Hydrolase</keyword>
<dbReference type="InterPro" id="IPR027417">
    <property type="entry name" value="P-loop_NTPase"/>
</dbReference>
<dbReference type="InterPro" id="IPR038726">
    <property type="entry name" value="PDDEXK_AddAB-type"/>
</dbReference>
<feature type="compositionally biased region" description="Basic and acidic residues" evidence="9">
    <location>
        <begin position="647"/>
        <end position="659"/>
    </location>
</feature>